<dbReference type="Pfam" id="PF00296">
    <property type="entry name" value="Bac_luciferase"/>
    <property type="match status" value="1"/>
</dbReference>
<protein>
    <submittedName>
        <fullName evidence="3">LLM class flavin-dependent oxidoreductase</fullName>
    </submittedName>
</protein>
<dbReference type="InterPro" id="IPR011251">
    <property type="entry name" value="Luciferase-like_dom"/>
</dbReference>
<feature type="domain" description="Luciferase-like" evidence="2">
    <location>
        <begin position="43"/>
        <end position="268"/>
    </location>
</feature>
<dbReference type="InterPro" id="IPR050564">
    <property type="entry name" value="F420-G6PD/mer"/>
</dbReference>
<name>A0A4P6JZV2_KTERU</name>
<accession>A0A4P6JZV2</accession>
<dbReference type="PANTHER" id="PTHR43244:SF1">
    <property type="entry name" value="5,10-METHYLENETETRAHYDROMETHANOPTERIN REDUCTASE"/>
    <property type="match status" value="1"/>
</dbReference>
<keyword evidence="4" id="KW-1185">Reference proteome</keyword>
<dbReference type="EMBL" id="CP035758">
    <property type="protein sequence ID" value="QBD81294.1"/>
    <property type="molecule type" value="Genomic_DNA"/>
</dbReference>
<dbReference type="Gene3D" id="3.20.20.30">
    <property type="entry name" value="Luciferase-like domain"/>
    <property type="match status" value="1"/>
</dbReference>
<reference evidence="3 4" key="1">
    <citation type="submission" date="2019-01" db="EMBL/GenBank/DDBJ databases">
        <title>Ktedonosporobacter rubrisoli SCAWS-G2.</title>
        <authorList>
            <person name="Huang Y."/>
            <person name="Yan B."/>
        </authorList>
    </citation>
    <scope>NUCLEOTIDE SEQUENCE [LARGE SCALE GENOMIC DNA]</scope>
    <source>
        <strain evidence="3 4">SCAWS-G2</strain>
    </source>
</reference>
<organism evidence="3 4">
    <name type="scientific">Ktedonosporobacter rubrisoli</name>
    <dbReference type="NCBI Taxonomy" id="2509675"/>
    <lineage>
        <taxon>Bacteria</taxon>
        <taxon>Bacillati</taxon>
        <taxon>Chloroflexota</taxon>
        <taxon>Ktedonobacteria</taxon>
        <taxon>Ktedonobacterales</taxon>
        <taxon>Ktedonosporobacteraceae</taxon>
        <taxon>Ktedonosporobacter</taxon>
    </lineage>
</organism>
<evidence type="ECO:0000259" key="2">
    <source>
        <dbReference type="Pfam" id="PF00296"/>
    </source>
</evidence>
<dbReference type="AlphaFoldDB" id="A0A4P6JZV2"/>
<sequence>MCERKDKKTMVQEQAATQISATTRPLRERVGISIKNGLKARYTVQEVVESIQKAEAAGIQQIWMPQIGPLDTPTIFTAAALQTQQIRFNVGVVPTYTRHPLILAQQALAFDQVAPGRLRLGIGSSNKVLIEDVYGVPMGKKPLSQTREYMSVLRAAIETGQVEYQGEFFQVHYHEETTASIPLIISALGEKAFETAGEISDGALPWLAPIPYLLEKALPALKKGAQSQQRPAPPIIAGVLVALSEDQQAVQRAVLQQIEHYLGLPYYIRLFANAGIPLGPDGTGSEELISALVAQGSAAAVEQRLRQILATEIGELNLTLIPVVDEQKEYAQLLRIIGNL</sequence>
<dbReference type="InterPro" id="IPR036661">
    <property type="entry name" value="Luciferase-like_sf"/>
</dbReference>
<keyword evidence="1" id="KW-0560">Oxidoreductase</keyword>
<evidence type="ECO:0000313" key="4">
    <source>
        <dbReference type="Proteomes" id="UP000290365"/>
    </source>
</evidence>
<dbReference type="GO" id="GO:0016705">
    <property type="term" value="F:oxidoreductase activity, acting on paired donors, with incorporation or reduction of molecular oxygen"/>
    <property type="evidence" value="ECO:0007669"/>
    <property type="project" value="InterPro"/>
</dbReference>
<dbReference type="CDD" id="cd01097">
    <property type="entry name" value="Tetrahydromethanopterin_reductase"/>
    <property type="match status" value="1"/>
</dbReference>
<proteinExistence type="predicted"/>
<dbReference type="PANTHER" id="PTHR43244">
    <property type="match status" value="1"/>
</dbReference>
<evidence type="ECO:0000256" key="1">
    <source>
        <dbReference type="ARBA" id="ARBA00023002"/>
    </source>
</evidence>
<evidence type="ECO:0000313" key="3">
    <source>
        <dbReference type="EMBL" id="QBD81294.1"/>
    </source>
</evidence>
<dbReference type="KEGG" id="kbs:EPA93_37095"/>
<dbReference type="SUPFAM" id="SSF51679">
    <property type="entry name" value="Bacterial luciferase-like"/>
    <property type="match status" value="1"/>
</dbReference>
<gene>
    <name evidence="3" type="ORF">EPA93_37095</name>
</gene>
<dbReference type="Proteomes" id="UP000290365">
    <property type="component" value="Chromosome"/>
</dbReference>
<dbReference type="OrthoDB" id="7054907at2"/>